<dbReference type="EMBL" id="BJWL01000312">
    <property type="protein sequence ID" value="GFS38401.1"/>
    <property type="molecule type" value="Genomic_DNA"/>
</dbReference>
<feature type="region of interest" description="Disordered" evidence="1">
    <location>
        <begin position="1"/>
        <end position="22"/>
    </location>
</feature>
<comment type="caution">
    <text evidence="2">The sequence shown here is derived from an EMBL/GenBank/DDBJ whole genome shotgun (WGS) entry which is preliminary data.</text>
</comment>
<sequence length="662" mass="76386">MTRKPRDAEGRLAKMTELPDTRTSLPRKLRTSMLGLTPSTPVQVIQLLWMPWQDRSNGPPRLVQKFDGASGILRRGDVQDFFYYFEETGEGQAEECLPPIHGLPKGWGELKGLCQAFQLVRPRSGGLDRDTMKRINERRPCMPPHRPDLILPPLNTPIAQVLMEIKNKEFVKWPGKIKTNPLKKEQKQILREEEVYNLFTLLAIVHQPITFTNDNLRGLLLPHDDALVVSAMIANINVQRILINNESFADILFISAFDKMKIGRDRLHLFYTPLVVFGRSTTHPLGWIRLPLTLGVEPHQTTVWQDFIVVDYPSPYNVILGRLMLGKIKTITFTYHLMIKFPTSKGIGEVKGDQKVGDIEMDEMDEITLVDPREVENTKPLEKIALISIHPDHSNCHVMIRTKLTEELRNALVEFLKKNYNVFAWSQGDVPGIDPQVAVYKLFTDPDHSLVRQKRRKFTIECLKVIEEEVTKFIKANIIRESHYLDWLANIVVTPKKGESGEIQVLTSPKPYVKLRQIQHGWARSSHTSEMERYHPISIKHAQIQYRAARFYLIRGTLFKRSFSKPLLRSFSSKWSSRSHQQSNQEKSKGEWAEDLPSILWAYHTTSRIPTGEQNPYSMICRTKLVIPVEIGMSSFRTSNFDKENNETELMLNLDLLDEKRE</sequence>
<dbReference type="Gene3D" id="3.10.10.10">
    <property type="entry name" value="HIV Type 1 Reverse Transcriptase, subunit A, domain 1"/>
    <property type="match status" value="1"/>
</dbReference>
<accession>A0A7J0DMH4</accession>
<evidence type="ECO:0000313" key="2">
    <source>
        <dbReference type="EMBL" id="GFS38401.1"/>
    </source>
</evidence>
<dbReference type="PANTHER" id="PTHR33240:SF8">
    <property type="entry name" value="OS03G0439900 PROTEIN"/>
    <property type="match status" value="1"/>
</dbReference>
<organism evidence="2 3">
    <name type="scientific">Actinidia rufa</name>
    <dbReference type="NCBI Taxonomy" id="165716"/>
    <lineage>
        <taxon>Eukaryota</taxon>
        <taxon>Viridiplantae</taxon>
        <taxon>Streptophyta</taxon>
        <taxon>Embryophyta</taxon>
        <taxon>Tracheophyta</taxon>
        <taxon>Spermatophyta</taxon>
        <taxon>Magnoliopsida</taxon>
        <taxon>eudicotyledons</taxon>
        <taxon>Gunneridae</taxon>
        <taxon>Pentapetalae</taxon>
        <taxon>asterids</taxon>
        <taxon>Ericales</taxon>
        <taxon>Actinidiaceae</taxon>
        <taxon>Actinidia</taxon>
    </lineage>
</organism>
<dbReference type="OrthoDB" id="1738169at2759"/>
<feature type="compositionally biased region" description="Basic and acidic residues" evidence="1">
    <location>
        <begin position="1"/>
        <end position="20"/>
    </location>
</feature>
<evidence type="ECO:0000313" key="3">
    <source>
        <dbReference type="Proteomes" id="UP000585474"/>
    </source>
</evidence>
<dbReference type="SUPFAM" id="SSF56672">
    <property type="entry name" value="DNA/RNA polymerases"/>
    <property type="match status" value="1"/>
</dbReference>
<proteinExistence type="predicted"/>
<evidence type="ECO:0000256" key="1">
    <source>
        <dbReference type="SAM" id="MobiDB-lite"/>
    </source>
</evidence>
<dbReference type="Proteomes" id="UP000585474">
    <property type="component" value="Unassembled WGS sequence"/>
</dbReference>
<reference evidence="3" key="1">
    <citation type="submission" date="2019-07" db="EMBL/GenBank/DDBJ databases">
        <title>De Novo Assembly of kiwifruit Actinidia rufa.</title>
        <authorList>
            <person name="Sugita-Konishi S."/>
            <person name="Sato K."/>
            <person name="Mori E."/>
            <person name="Abe Y."/>
            <person name="Kisaki G."/>
            <person name="Hamano K."/>
            <person name="Suezawa K."/>
            <person name="Otani M."/>
            <person name="Fukuda T."/>
            <person name="Manabe T."/>
            <person name="Gomi K."/>
            <person name="Tabuchi M."/>
            <person name="Akimitsu K."/>
            <person name="Kataoka I."/>
        </authorList>
    </citation>
    <scope>NUCLEOTIDE SEQUENCE [LARGE SCALE GENOMIC DNA]</scope>
    <source>
        <strain evidence="3">cv. Fuchu</strain>
    </source>
</reference>
<dbReference type="AlphaFoldDB" id="A0A7J0DMH4"/>
<keyword evidence="3" id="KW-1185">Reference proteome</keyword>
<gene>
    <name evidence="2" type="ORF">Acr_00g0057310</name>
</gene>
<dbReference type="PANTHER" id="PTHR33240">
    <property type="entry name" value="OS08G0508500 PROTEIN"/>
    <property type="match status" value="1"/>
</dbReference>
<protein>
    <submittedName>
        <fullName evidence="2">Uncharacterized protein</fullName>
    </submittedName>
</protein>
<name>A0A7J0DMH4_9ERIC</name>
<dbReference type="InterPro" id="IPR043502">
    <property type="entry name" value="DNA/RNA_pol_sf"/>
</dbReference>